<organism evidence="1 2">
    <name type="scientific">Allohahella marinimesophila</name>
    <dbReference type="NCBI Taxonomy" id="1054972"/>
    <lineage>
        <taxon>Bacteria</taxon>
        <taxon>Pseudomonadati</taxon>
        <taxon>Pseudomonadota</taxon>
        <taxon>Gammaproteobacteria</taxon>
        <taxon>Oceanospirillales</taxon>
        <taxon>Hahellaceae</taxon>
        <taxon>Allohahella</taxon>
    </lineage>
</organism>
<proteinExistence type="predicted"/>
<sequence length="127" mass="14336">MHQLENSQQKSTDVANDMRRLAKFWALEDAEAAGLFGVSDLVWAQVKSGSEVACSDDVLERVEILSGAQRRLQEAYFTSDSRAETFLHMHSFGAPWDPDPPLKPMLEQGLPGVRAFGWYVRRLTRLV</sequence>
<dbReference type="Proteomes" id="UP001501337">
    <property type="component" value="Unassembled WGS sequence"/>
</dbReference>
<name>A0ABP7NU73_9GAMM</name>
<evidence type="ECO:0008006" key="3">
    <source>
        <dbReference type="Google" id="ProtNLM"/>
    </source>
</evidence>
<evidence type="ECO:0000313" key="1">
    <source>
        <dbReference type="EMBL" id="GAA3953499.1"/>
    </source>
</evidence>
<protein>
    <recommendedName>
        <fullName evidence="3">DUF2384 domain-containing protein</fullName>
    </recommendedName>
</protein>
<gene>
    <name evidence="1" type="ORF">GCM10022278_10470</name>
</gene>
<dbReference type="EMBL" id="BAABBO010000003">
    <property type="protein sequence ID" value="GAA3953499.1"/>
    <property type="molecule type" value="Genomic_DNA"/>
</dbReference>
<keyword evidence="2" id="KW-1185">Reference proteome</keyword>
<evidence type="ECO:0000313" key="2">
    <source>
        <dbReference type="Proteomes" id="UP001501337"/>
    </source>
</evidence>
<reference evidence="2" key="1">
    <citation type="journal article" date="2019" name="Int. J. Syst. Evol. Microbiol.">
        <title>The Global Catalogue of Microorganisms (GCM) 10K type strain sequencing project: providing services to taxonomists for standard genome sequencing and annotation.</title>
        <authorList>
            <consortium name="The Broad Institute Genomics Platform"/>
            <consortium name="The Broad Institute Genome Sequencing Center for Infectious Disease"/>
            <person name="Wu L."/>
            <person name="Ma J."/>
        </authorList>
    </citation>
    <scope>NUCLEOTIDE SEQUENCE [LARGE SCALE GENOMIC DNA]</scope>
    <source>
        <strain evidence="2">JCM 17555</strain>
    </source>
</reference>
<accession>A0ABP7NU73</accession>
<comment type="caution">
    <text evidence="1">The sequence shown here is derived from an EMBL/GenBank/DDBJ whole genome shotgun (WGS) entry which is preliminary data.</text>
</comment>